<proteinExistence type="predicted"/>
<accession>A0ABT4P047</accession>
<keyword evidence="1" id="KW-1133">Transmembrane helix</keyword>
<comment type="caution">
    <text evidence="2">The sequence shown here is derived from an EMBL/GenBank/DDBJ whole genome shotgun (WGS) entry which is preliminary data.</text>
</comment>
<sequence>LDIALTAPVSLTTIALAVGLAVAGGLVAGGFGGWRASRLRPADALRRVE</sequence>
<reference evidence="2 3" key="1">
    <citation type="submission" date="2022-12" db="EMBL/GenBank/DDBJ databases">
        <authorList>
            <person name="Abashina T."/>
            <person name="Solyanikova I."/>
            <person name="Delegan Y."/>
        </authorList>
    </citation>
    <scope>NUCLEOTIDE SEQUENCE [LARGE SCALE GENOMIC DNA]</scope>
    <source>
        <strain evidence="2 3">IPS92ro</strain>
    </source>
</reference>
<organism evidence="2 3">
    <name type="scientific">Streptomyces rubrogriseus</name>
    <dbReference type="NCBI Taxonomy" id="194673"/>
    <lineage>
        <taxon>Bacteria</taxon>
        <taxon>Bacillati</taxon>
        <taxon>Actinomycetota</taxon>
        <taxon>Actinomycetes</taxon>
        <taxon>Kitasatosporales</taxon>
        <taxon>Streptomycetaceae</taxon>
        <taxon>Streptomyces</taxon>
        <taxon>Streptomyces violaceoruber group</taxon>
    </lineage>
</organism>
<keyword evidence="1" id="KW-0812">Transmembrane</keyword>
<dbReference type="Proteomes" id="UP001301132">
    <property type="component" value="Unassembled WGS sequence"/>
</dbReference>
<name>A0ABT4P047_9ACTN</name>
<protein>
    <submittedName>
        <fullName evidence="2">ABC transporter permease</fullName>
    </submittedName>
</protein>
<feature type="non-terminal residue" evidence="2">
    <location>
        <position position="1"/>
    </location>
</feature>
<keyword evidence="1" id="KW-0472">Membrane</keyword>
<keyword evidence="3" id="KW-1185">Reference proteome</keyword>
<evidence type="ECO:0000313" key="2">
    <source>
        <dbReference type="EMBL" id="MCZ4634750.1"/>
    </source>
</evidence>
<dbReference type="EMBL" id="JAPWHU010000096">
    <property type="protein sequence ID" value="MCZ4634750.1"/>
    <property type="molecule type" value="Genomic_DNA"/>
</dbReference>
<feature type="transmembrane region" description="Helical" evidence="1">
    <location>
        <begin position="12"/>
        <end position="34"/>
    </location>
</feature>
<evidence type="ECO:0000256" key="1">
    <source>
        <dbReference type="SAM" id="Phobius"/>
    </source>
</evidence>
<evidence type="ECO:0000313" key="3">
    <source>
        <dbReference type="Proteomes" id="UP001301132"/>
    </source>
</evidence>
<gene>
    <name evidence="2" type="ORF">O3S69_11900</name>
</gene>